<evidence type="ECO:0000256" key="1">
    <source>
        <dbReference type="SAM" id="Phobius"/>
    </source>
</evidence>
<keyword evidence="3" id="KW-1185">Reference proteome</keyword>
<dbReference type="Proteomes" id="UP000239494">
    <property type="component" value="Unassembled WGS sequence"/>
</dbReference>
<evidence type="ECO:0000313" key="3">
    <source>
        <dbReference type="Proteomes" id="UP000239494"/>
    </source>
</evidence>
<evidence type="ECO:0008006" key="4">
    <source>
        <dbReference type="Google" id="ProtNLM"/>
    </source>
</evidence>
<feature type="transmembrane region" description="Helical" evidence="1">
    <location>
        <begin position="515"/>
        <end position="535"/>
    </location>
</feature>
<organism evidence="2 3">
    <name type="scientific">Umezawaea tangerina</name>
    <dbReference type="NCBI Taxonomy" id="84725"/>
    <lineage>
        <taxon>Bacteria</taxon>
        <taxon>Bacillati</taxon>
        <taxon>Actinomycetota</taxon>
        <taxon>Actinomycetes</taxon>
        <taxon>Pseudonocardiales</taxon>
        <taxon>Pseudonocardiaceae</taxon>
        <taxon>Umezawaea</taxon>
    </lineage>
</organism>
<sequence>MTDLTDSEQRLVAAVGSGEVLDLSGPGDRSVRARVVRDLLRGVLTADPDPRGVRLKGAVVEGELDLTDLRTALPLVLLACTSDEPLVLVRAHLPHCDLTGSRFRAVGAASLRCDHDLVLRDTRCERGVDLTDARISGSLVLEGAHLGNPEGPALAADGVTVGGDVVLRDGFRADATSTLGAVRLLGAAVTGQLDLRGAHLANPEGPALAADGIAVKGDVFLNEGFRAEAASADGAVRLLSARISGSLSLGGARLDNPEGPALLADGVAVDGDVLLNEGFRAEATCADGAVRLHGAAVAGQFFVEGATLRNRHEDRLCLDLASAAVGGDLALPLDALGTPDEPGRVVLDGLRYPAIPWGATLSEWLTLLRERTTTYAAQPYQQLAVVHRAAGHERDARRVLVAQQRDLRRRGDLGGPLRRALHATGGVLIGYGYRPWRALAFLLAVLGLATALVLSADANHLTAHPRAVGGDPCTLVENVGLGADIAIPLLGTGGKQRCELTTATTAGQWHLGAAYVLQVLGWAFATLFVAGYTGLVRKT</sequence>
<dbReference type="EMBL" id="PVTF01000011">
    <property type="protein sequence ID" value="PRY36888.1"/>
    <property type="molecule type" value="Genomic_DNA"/>
</dbReference>
<dbReference type="OrthoDB" id="5194370at2"/>
<evidence type="ECO:0000313" key="2">
    <source>
        <dbReference type="EMBL" id="PRY36888.1"/>
    </source>
</evidence>
<keyword evidence="1" id="KW-0472">Membrane</keyword>
<comment type="caution">
    <text evidence="2">The sequence shown here is derived from an EMBL/GenBank/DDBJ whole genome shotgun (WGS) entry which is preliminary data.</text>
</comment>
<accession>A0A2T0SU12</accession>
<keyword evidence="1" id="KW-1133">Transmembrane helix</keyword>
<dbReference type="RefSeq" id="WP_106192355.1">
    <property type="nucleotide sequence ID" value="NZ_PVTF01000011.1"/>
</dbReference>
<reference evidence="2 3" key="1">
    <citation type="submission" date="2018-03" db="EMBL/GenBank/DDBJ databases">
        <title>Genomic Encyclopedia of Archaeal and Bacterial Type Strains, Phase II (KMG-II): from individual species to whole genera.</title>
        <authorList>
            <person name="Goeker M."/>
        </authorList>
    </citation>
    <scope>NUCLEOTIDE SEQUENCE [LARGE SCALE GENOMIC DNA]</scope>
    <source>
        <strain evidence="2 3">DSM 44720</strain>
    </source>
</reference>
<gene>
    <name evidence="2" type="ORF">CLV43_111260</name>
</gene>
<keyword evidence="1" id="KW-0812">Transmembrane</keyword>
<protein>
    <recommendedName>
        <fullName evidence="4">Membrane-associated oxidoreductase</fullName>
    </recommendedName>
</protein>
<feature type="transmembrane region" description="Helical" evidence="1">
    <location>
        <begin position="438"/>
        <end position="456"/>
    </location>
</feature>
<proteinExistence type="predicted"/>
<dbReference type="AlphaFoldDB" id="A0A2T0SU12"/>
<name>A0A2T0SU12_9PSEU</name>